<feature type="transmembrane region" description="Helical" evidence="1">
    <location>
        <begin position="52"/>
        <end position="78"/>
    </location>
</feature>
<proteinExistence type="predicted"/>
<dbReference type="AlphaFoldDB" id="A0A433S9R3"/>
<feature type="transmembrane region" description="Helical" evidence="1">
    <location>
        <begin position="18"/>
        <end position="40"/>
    </location>
</feature>
<keyword evidence="3" id="KW-0378">Hydrolase</keyword>
<dbReference type="PANTHER" id="PTHR14969:SF54">
    <property type="entry name" value="PHOSPHATIDYLGLYCEROPHOSPHATASE B"/>
    <property type="match status" value="1"/>
</dbReference>
<dbReference type="PANTHER" id="PTHR14969">
    <property type="entry name" value="SPHINGOSINE-1-PHOSPHATE PHOSPHOHYDROLASE"/>
    <property type="match status" value="1"/>
</dbReference>
<dbReference type="EMBL" id="PQSP01000012">
    <property type="protein sequence ID" value="RUS65487.1"/>
    <property type="molecule type" value="Genomic_DNA"/>
</dbReference>
<evidence type="ECO:0000313" key="3">
    <source>
        <dbReference type="EMBL" id="RUS65487.1"/>
    </source>
</evidence>
<dbReference type="InterPro" id="IPR000326">
    <property type="entry name" value="PAP2/HPO"/>
</dbReference>
<dbReference type="Proteomes" id="UP000286947">
    <property type="component" value="Unassembled WGS sequence"/>
</dbReference>
<feature type="transmembrane region" description="Helical" evidence="1">
    <location>
        <begin position="221"/>
        <end position="239"/>
    </location>
</feature>
<keyword evidence="1" id="KW-1133">Transmembrane helix</keyword>
<dbReference type="CDD" id="cd01610">
    <property type="entry name" value="PAP2_like"/>
    <property type="match status" value="1"/>
</dbReference>
<sequence length="266" mass="29817">MENAVSCHRRSCINKASLTLLIIGMLILLSVPCAVLLFGWQWDPAKIPATYLYPFALFSQSANGVIAILFCAVLFWYLKLPLKKSLLLFIILLVTTLAGLAIKSIAKEVTDAPRPYVVWLEKNGYIQEADHFYDLPHKSAFVSQQDIPDEQVSEWQQEYWASNTGYSFPSGHTLFAAQWALTMLLLLWRKKAYLPITLTLLWAMGVEASRLILGMHWPSDLITSCALAVVMVWIASLCWDRWIFTPPNSANAPPPVTHPAIPTAGI</sequence>
<dbReference type="EC" id="3.1.3.27" evidence="3"/>
<protein>
    <submittedName>
        <fullName evidence="3">Phosphatidylglycerophosphatase B</fullName>
        <ecNumber evidence="3">3.1.3.27</ecNumber>
    </submittedName>
</protein>
<reference evidence="3 4" key="1">
    <citation type="submission" date="2018-01" db="EMBL/GenBank/DDBJ databases">
        <title>Saezia sanguinis gen. nov., sp. nov., in the order Burkholderiales isolated from human blood.</title>
        <authorList>
            <person name="Medina-Pascual M.J."/>
            <person name="Valdezate S."/>
            <person name="Monzon S."/>
            <person name="Cuesta I."/>
            <person name="Carrasco G."/>
            <person name="Villalon P."/>
            <person name="Saez-Nieto J.A."/>
        </authorList>
    </citation>
    <scope>NUCLEOTIDE SEQUENCE [LARGE SCALE GENOMIC DNA]</scope>
    <source>
        <strain evidence="3 4">CNM695-12</strain>
    </source>
</reference>
<evidence type="ECO:0000256" key="1">
    <source>
        <dbReference type="SAM" id="Phobius"/>
    </source>
</evidence>
<feature type="transmembrane region" description="Helical" evidence="1">
    <location>
        <begin position="85"/>
        <end position="106"/>
    </location>
</feature>
<dbReference type="SMART" id="SM00014">
    <property type="entry name" value="acidPPc"/>
    <property type="match status" value="1"/>
</dbReference>
<comment type="caution">
    <text evidence="3">The sequence shown here is derived from an EMBL/GenBank/DDBJ whole genome shotgun (WGS) entry which is preliminary data.</text>
</comment>
<dbReference type="InterPro" id="IPR036938">
    <property type="entry name" value="PAP2/HPO_sf"/>
</dbReference>
<dbReference type="GO" id="GO:0005886">
    <property type="term" value="C:plasma membrane"/>
    <property type="evidence" value="ECO:0007669"/>
    <property type="project" value="TreeGrafter"/>
</dbReference>
<keyword evidence="1" id="KW-0812">Transmembrane</keyword>
<organism evidence="3 4">
    <name type="scientific">Saezia sanguinis</name>
    <dbReference type="NCBI Taxonomy" id="1965230"/>
    <lineage>
        <taxon>Bacteria</taxon>
        <taxon>Pseudomonadati</taxon>
        <taxon>Pseudomonadota</taxon>
        <taxon>Betaproteobacteria</taxon>
        <taxon>Burkholderiales</taxon>
        <taxon>Saeziaceae</taxon>
        <taxon>Saezia</taxon>
    </lineage>
</organism>
<name>A0A433S9R3_9BURK</name>
<keyword evidence="1" id="KW-0472">Membrane</keyword>
<feature type="transmembrane region" description="Helical" evidence="1">
    <location>
        <begin position="193"/>
        <end position="215"/>
    </location>
</feature>
<dbReference type="OrthoDB" id="9780918at2"/>
<evidence type="ECO:0000313" key="4">
    <source>
        <dbReference type="Proteomes" id="UP000286947"/>
    </source>
</evidence>
<dbReference type="GO" id="GO:0008962">
    <property type="term" value="F:phosphatidylglycerophosphatase activity"/>
    <property type="evidence" value="ECO:0007669"/>
    <property type="project" value="UniProtKB-EC"/>
</dbReference>
<dbReference type="SUPFAM" id="SSF48317">
    <property type="entry name" value="Acid phosphatase/Vanadium-dependent haloperoxidase"/>
    <property type="match status" value="1"/>
</dbReference>
<evidence type="ECO:0000259" key="2">
    <source>
        <dbReference type="SMART" id="SM00014"/>
    </source>
</evidence>
<keyword evidence="4" id="KW-1185">Reference proteome</keyword>
<accession>A0A433S9R3</accession>
<gene>
    <name evidence="3" type="primary">pgpB_2</name>
    <name evidence="3" type="ORF">CUZ56_02944</name>
</gene>
<feature type="domain" description="Phosphatidic acid phosphatase type 2/haloperoxidase" evidence="2">
    <location>
        <begin position="89"/>
        <end position="236"/>
    </location>
</feature>
<dbReference type="Pfam" id="PF01569">
    <property type="entry name" value="PAP2"/>
    <property type="match status" value="1"/>
</dbReference>
<dbReference type="Gene3D" id="1.20.144.10">
    <property type="entry name" value="Phosphatidic acid phosphatase type 2/haloperoxidase"/>
    <property type="match status" value="1"/>
</dbReference>